<evidence type="ECO:0000256" key="3">
    <source>
        <dbReference type="ARBA" id="ARBA00022679"/>
    </source>
</evidence>
<evidence type="ECO:0000256" key="4">
    <source>
        <dbReference type="ARBA" id="ARBA00022741"/>
    </source>
</evidence>
<evidence type="ECO:0000259" key="10">
    <source>
        <dbReference type="PROSITE" id="PS50109"/>
    </source>
</evidence>
<organism evidence="12 13">
    <name type="scientific">Paenibacillus rigui</name>
    <dbReference type="NCBI Taxonomy" id="554312"/>
    <lineage>
        <taxon>Bacteria</taxon>
        <taxon>Bacillati</taxon>
        <taxon>Bacillota</taxon>
        <taxon>Bacilli</taxon>
        <taxon>Bacillales</taxon>
        <taxon>Paenibacillaceae</taxon>
        <taxon>Paenibacillus</taxon>
    </lineage>
</organism>
<dbReference type="PANTHER" id="PTHR24421">
    <property type="entry name" value="NITRATE/NITRITE SENSOR PROTEIN NARX-RELATED"/>
    <property type="match status" value="1"/>
</dbReference>
<comment type="caution">
    <text evidence="12">The sequence shown here is derived from an EMBL/GenBank/DDBJ whole genome shotgun (WGS) entry which is preliminary data.</text>
</comment>
<comment type="PTM">
    <text evidence="9">Autophosphorylated.</text>
</comment>
<feature type="domain" description="PAS" evidence="11">
    <location>
        <begin position="5"/>
        <end position="42"/>
    </location>
</feature>
<dbReference type="AlphaFoldDB" id="A0A229UUG1"/>
<dbReference type="NCBIfam" id="TIGR00229">
    <property type="entry name" value="sensory_box"/>
    <property type="match status" value="1"/>
</dbReference>
<dbReference type="Pfam" id="PF07730">
    <property type="entry name" value="HisKA_3"/>
    <property type="match status" value="1"/>
</dbReference>
<keyword evidence="13" id="KW-1185">Reference proteome</keyword>
<evidence type="ECO:0000313" key="12">
    <source>
        <dbReference type="EMBL" id="OXM87042.1"/>
    </source>
</evidence>
<dbReference type="PANTHER" id="PTHR24421:SF10">
    <property type="entry name" value="NITRATE_NITRITE SENSOR PROTEIN NARQ"/>
    <property type="match status" value="1"/>
</dbReference>
<dbReference type="InterPro" id="IPR035965">
    <property type="entry name" value="PAS-like_dom_sf"/>
</dbReference>
<dbReference type="GO" id="GO:0005737">
    <property type="term" value="C:cytoplasm"/>
    <property type="evidence" value="ECO:0007669"/>
    <property type="project" value="InterPro"/>
</dbReference>
<sequence length="341" mass="39111">MKLIKQELMDNIFLSIQDGIIIMDQHREIVEMNPAALRLTGWRLTQKVPYCSYCQQREVAANEERCYLISKEEVPFFLSEMPTYHGELIDVEMSTALILEEEESDKKYYLLMLKDLTARKQEEEARISKLMLKQLIEAKETEHQRLAKELHDGVGQSLYSISIALDAIIRRIHDERLYTYIEEVRKELGKVIEDVKAYSRQLRPQSLDSLGLVPAIEQLVNSIQSIMPGTRFTVVSDLQGRLPSIVEINVYRVIQEALHNMMKYSNAQHVLVQFRTKADFLHICVSDDGVGFSLDQKKEGMGLRHMAERISQLGGTMEIRSQIDHGTAIEMMVPLPSGAEA</sequence>
<proteinExistence type="predicted"/>
<feature type="domain" description="Histidine kinase" evidence="10">
    <location>
        <begin position="145"/>
        <end position="337"/>
    </location>
</feature>
<dbReference type="GO" id="GO:0005524">
    <property type="term" value="F:ATP binding"/>
    <property type="evidence" value="ECO:0007669"/>
    <property type="project" value="UniProtKB-KW"/>
</dbReference>
<evidence type="ECO:0000256" key="1">
    <source>
        <dbReference type="ARBA" id="ARBA00000085"/>
    </source>
</evidence>
<dbReference type="GO" id="GO:0000155">
    <property type="term" value="F:phosphorelay sensor kinase activity"/>
    <property type="evidence" value="ECO:0007669"/>
    <property type="project" value="InterPro"/>
</dbReference>
<evidence type="ECO:0000256" key="9">
    <source>
        <dbReference type="PIRSR" id="PIRSR037432-51"/>
    </source>
</evidence>
<dbReference type="SMART" id="SM00387">
    <property type="entry name" value="HATPase_c"/>
    <property type="match status" value="1"/>
</dbReference>
<dbReference type="Gene3D" id="3.30.450.20">
    <property type="entry name" value="PAS domain"/>
    <property type="match status" value="1"/>
</dbReference>
<comment type="catalytic activity">
    <reaction evidence="1 8">
        <text>ATP + protein L-histidine = ADP + protein N-phospho-L-histidine.</text>
        <dbReference type="EC" id="2.7.13.3"/>
    </reaction>
</comment>
<dbReference type="GO" id="GO:0046983">
    <property type="term" value="F:protein dimerization activity"/>
    <property type="evidence" value="ECO:0007669"/>
    <property type="project" value="InterPro"/>
</dbReference>
<dbReference type="SUPFAM" id="SSF55874">
    <property type="entry name" value="ATPase domain of HSP90 chaperone/DNA topoisomerase II/histidine kinase"/>
    <property type="match status" value="1"/>
</dbReference>
<dbReference type="EC" id="2.7.13.3" evidence="8"/>
<dbReference type="GO" id="GO:0005506">
    <property type="term" value="F:iron ion binding"/>
    <property type="evidence" value="ECO:0007669"/>
    <property type="project" value="InterPro"/>
</dbReference>
<dbReference type="PROSITE" id="PS50112">
    <property type="entry name" value="PAS"/>
    <property type="match status" value="1"/>
</dbReference>
<dbReference type="OrthoDB" id="9760839at2"/>
<keyword evidence="3 8" id="KW-0808">Transferase</keyword>
<dbReference type="Proteomes" id="UP000215509">
    <property type="component" value="Unassembled WGS sequence"/>
</dbReference>
<dbReference type="PIRSF" id="PIRSF037432">
    <property type="entry name" value="STHK_NreB"/>
    <property type="match status" value="1"/>
</dbReference>
<evidence type="ECO:0000256" key="6">
    <source>
        <dbReference type="ARBA" id="ARBA00022840"/>
    </source>
</evidence>
<dbReference type="CDD" id="cd16917">
    <property type="entry name" value="HATPase_UhpB-NarQ-NarX-like"/>
    <property type="match status" value="1"/>
</dbReference>
<keyword evidence="7 8" id="KW-0902">Two-component regulatory system</keyword>
<evidence type="ECO:0000259" key="11">
    <source>
        <dbReference type="PROSITE" id="PS50112"/>
    </source>
</evidence>
<keyword evidence="4 8" id="KW-0547">Nucleotide-binding</keyword>
<dbReference type="InterPro" id="IPR011712">
    <property type="entry name" value="Sig_transdc_His_kin_sub3_dim/P"/>
</dbReference>
<dbReference type="GO" id="GO:0016020">
    <property type="term" value="C:membrane"/>
    <property type="evidence" value="ECO:0007669"/>
    <property type="project" value="InterPro"/>
</dbReference>
<evidence type="ECO:0000256" key="8">
    <source>
        <dbReference type="PIRNR" id="PIRNR037432"/>
    </source>
</evidence>
<dbReference type="SUPFAM" id="SSF55785">
    <property type="entry name" value="PYP-like sensor domain (PAS domain)"/>
    <property type="match status" value="1"/>
</dbReference>
<reference evidence="12 13" key="1">
    <citation type="submission" date="2017-07" db="EMBL/GenBank/DDBJ databases">
        <title>Genome sequencing and assembly of Paenibacillus rigui.</title>
        <authorList>
            <person name="Mayilraj S."/>
        </authorList>
    </citation>
    <scope>NUCLEOTIDE SEQUENCE [LARGE SCALE GENOMIC DNA]</scope>
    <source>
        <strain evidence="12 13">JCM 16352</strain>
    </source>
</reference>
<dbReference type="EMBL" id="NMQW01000009">
    <property type="protein sequence ID" value="OXM87042.1"/>
    <property type="molecule type" value="Genomic_DNA"/>
</dbReference>
<dbReference type="RefSeq" id="WP_094014141.1">
    <property type="nucleotide sequence ID" value="NZ_NMQW01000009.1"/>
</dbReference>
<dbReference type="Pfam" id="PF13188">
    <property type="entry name" value="PAS_8"/>
    <property type="match status" value="1"/>
</dbReference>
<keyword evidence="6 8" id="KW-0067">ATP-binding</keyword>
<dbReference type="InterPro" id="IPR036890">
    <property type="entry name" value="HATPase_C_sf"/>
</dbReference>
<keyword evidence="2 9" id="KW-0597">Phosphoprotein</keyword>
<feature type="modified residue" description="Phosphohistidine; by autocatalysis" evidence="9">
    <location>
        <position position="151"/>
    </location>
</feature>
<dbReference type="InterPro" id="IPR050482">
    <property type="entry name" value="Sensor_HK_TwoCompSys"/>
</dbReference>
<dbReference type="InterPro" id="IPR005467">
    <property type="entry name" value="His_kinase_dom"/>
</dbReference>
<evidence type="ECO:0000256" key="5">
    <source>
        <dbReference type="ARBA" id="ARBA00022777"/>
    </source>
</evidence>
<dbReference type="InterPro" id="IPR017203">
    <property type="entry name" value="Sig_transdc_His_kinase_NreB"/>
</dbReference>
<dbReference type="PROSITE" id="PS50109">
    <property type="entry name" value="HIS_KIN"/>
    <property type="match status" value="1"/>
</dbReference>
<dbReference type="Gene3D" id="1.20.5.1930">
    <property type="match status" value="1"/>
</dbReference>
<dbReference type="InterPro" id="IPR000014">
    <property type="entry name" value="PAS"/>
</dbReference>
<dbReference type="Gene3D" id="3.30.565.10">
    <property type="entry name" value="Histidine kinase-like ATPase, C-terminal domain"/>
    <property type="match status" value="1"/>
</dbReference>
<dbReference type="Pfam" id="PF02518">
    <property type="entry name" value="HATPase_c"/>
    <property type="match status" value="1"/>
</dbReference>
<evidence type="ECO:0000256" key="2">
    <source>
        <dbReference type="ARBA" id="ARBA00022553"/>
    </source>
</evidence>
<dbReference type="InterPro" id="IPR003594">
    <property type="entry name" value="HATPase_dom"/>
</dbReference>
<evidence type="ECO:0000313" key="13">
    <source>
        <dbReference type="Proteomes" id="UP000215509"/>
    </source>
</evidence>
<accession>A0A229UUG1</accession>
<name>A0A229UUG1_9BACL</name>
<protein>
    <recommendedName>
        <fullName evidence="8">Sensor histidine kinase</fullName>
        <ecNumber evidence="8">2.7.13.3</ecNumber>
    </recommendedName>
</protein>
<keyword evidence="5 8" id="KW-0418">Kinase</keyword>
<evidence type="ECO:0000256" key="7">
    <source>
        <dbReference type="ARBA" id="ARBA00023012"/>
    </source>
</evidence>
<gene>
    <name evidence="12" type="ORF">CF651_06915</name>
</gene>